<protein>
    <submittedName>
        <fullName evidence="3">Porin family protein</fullName>
    </submittedName>
</protein>
<dbReference type="Gene3D" id="2.40.160.20">
    <property type="match status" value="1"/>
</dbReference>
<keyword evidence="1" id="KW-0732">Signal</keyword>
<evidence type="ECO:0000259" key="2">
    <source>
        <dbReference type="Pfam" id="PF13568"/>
    </source>
</evidence>
<name>A0ABW5SFY9_9FLAO</name>
<dbReference type="InterPro" id="IPR011250">
    <property type="entry name" value="OMP/PagP_B-barrel"/>
</dbReference>
<dbReference type="InterPro" id="IPR025665">
    <property type="entry name" value="Beta-barrel_OMP_2"/>
</dbReference>
<evidence type="ECO:0000313" key="3">
    <source>
        <dbReference type="EMBL" id="MFD2697612.1"/>
    </source>
</evidence>
<sequence>MFKNFVSLILILLCLSGWAQTDENGWGVKAGLSQNTNGELKNLSNDAKFEAEAGIGYHIGVFGNINLSPIYLRPELIYTKTQSEYDGVDFELQRLDVPVLVGLKLIGPLHVFAGPNLQYNLDSKFGNKDLEKPNEDWSLGLHAGAGVQLGDFGIDLRYSRGFSDNEVEFLQNNFDNTPELNRLNIDQSELILSLSFKF</sequence>
<feature type="chain" id="PRO_5045733611" evidence="1">
    <location>
        <begin position="20"/>
        <end position="198"/>
    </location>
</feature>
<dbReference type="EMBL" id="JBHULZ010000026">
    <property type="protein sequence ID" value="MFD2697612.1"/>
    <property type="molecule type" value="Genomic_DNA"/>
</dbReference>
<evidence type="ECO:0000256" key="1">
    <source>
        <dbReference type="SAM" id="SignalP"/>
    </source>
</evidence>
<dbReference type="RefSeq" id="WP_379045785.1">
    <property type="nucleotide sequence ID" value="NZ_JBHULZ010000026.1"/>
</dbReference>
<gene>
    <name evidence="3" type="ORF">ACFSQ0_06375</name>
</gene>
<dbReference type="Proteomes" id="UP001597357">
    <property type="component" value="Unassembled WGS sequence"/>
</dbReference>
<feature type="domain" description="Outer membrane protein beta-barrel" evidence="2">
    <location>
        <begin position="18"/>
        <end position="164"/>
    </location>
</feature>
<dbReference type="Pfam" id="PF13568">
    <property type="entry name" value="OMP_b-brl_2"/>
    <property type="match status" value="1"/>
</dbReference>
<keyword evidence="4" id="KW-1185">Reference proteome</keyword>
<organism evidence="3 4">
    <name type="scientific">Mesonia sediminis</name>
    <dbReference type="NCBI Taxonomy" id="1703946"/>
    <lineage>
        <taxon>Bacteria</taxon>
        <taxon>Pseudomonadati</taxon>
        <taxon>Bacteroidota</taxon>
        <taxon>Flavobacteriia</taxon>
        <taxon>Flavobacteriales</taxon>
        <taxon>Flavobacteriaceae</taxon>
        <taxon>Mesonia</taxon>
    </lineage>
</organism>
<comment type="caution">
    <text evidence="3">The sequence shown here is derived from an EMBL/GenBank/DDBJ whole genome shotgun (WGS) entry which is preliminary data.</text>
</comment>
<reference evidence="4" key="1">
    <citation type="journal article" date="2019" name="Int. J. Syst. Evol. Microbiol.">
        <title>The Global Catalogue of Microorganisms (GCM) 10K type strain sequencing project: providing services to taxonomists for standard genome sequencing and annotation.</title>
        <authorList>
            <consortium name="The Broad Institute Genomics Platform"/>
            <consortium name="The Broad Institute Genome Sequencing Center for Infectious Disease"/>
            <person name="Wu L."/>
            <person name="Ma J."/>
        </authorList>
    </citation>
    <scope>NUCLEOTIDE SEQUENCE [LARGE SCALE GENOMIC DNA]</scope>
    <source>
        <strain evidence="4">KCTC 42255</strain>
    </source>
</reference>
<dbReference type="SUPFAM" id="SSF56925">
    <property type="entry name" value="OMPA-like"/>
    <property type="match status" value="1"/>
</dbReference>
<evidence type="ECO:0000313" key="4">
    <source>
        <dbReference type="Proteomes" id="UP001597357"/>
    </source>
</evidence>
<feature type="signal peptide" evidence="1">
    <location>
        <begin position="1"/>
        <end position="19"/>
    </location>
</feature>
<proteinExistence type="predicted"/>
<accession>A0ABW5SFY9</accession>